<dbReference type="PROSITE" id="PS50005">
    <property type="entry name" value="TPR"/>
    <property type="match status" value="1"/>
</dbReference>
<keyword evidence="5" id="KW-1185">Reference proteome</keyword>
<feature type="repeat" description="TPR" evidence="1">
    <location>
        <begin position="77"/>
        <end position="110"/>
    </location>
</feature>
<name>A0A4Q5N3K4_9MICO</name>
<keyword evidence="3" id="KW-1133">Transmembrane helix</keyword>
<dbReference type="AlphaFoldDB" id="A0A4Q5N3K4"/>
<feature type="region of interest" description="Disordered" evidence="2">
    <location>
        <begin position="155"/>
        <end position="176"/>
    </location>
</feature>
<sequence length="296" mass="31662">MSRRTSARTPDALRRRRRRRLLLMTSPLWGAALVLGLRLITAPATISAARAEYDDGQFQLAAPHYARLQGFPPVERWKAYFDAGTAYHRSEQSWSALDDLGRALELAPDDALCMVQTNLALANEAAGDSVVEGAERRLAEAAEVRVALAARDAGEPYDEEVLDPYGDGTEQDPDEIEDGARSDFEFAGLLYSDATDLRALPGCESQSSAAAAASDEARGRLDEKEQEATAAADPEDQLGTEPAPTGSPAELAAARQADLAERNAEAANGREQTLQEGADEDGEGDGDRGGGSSQNW</sequence>
<keyword evidence="3" id="KW-0812">Transmembrane</keyword>
<proteinExistence type="predicted"/>
<protein>
    <submittedName>
        <fullName evidence="4">Uncharacterized protein</fullName>
    </submittedName>
</protein>
<keyword evidence="1" id="KW-0802">TPR repeat</keyword>
<organism evidence="4 5">
    <name type="scientific">Pengzhenrongella frigida</name>
    <dbReference type="NCBI Taxonomy" id="1259133"/>
    <lineage>
        <taxon>Bacteria</taxon>
        <taxon>Bacillati</taxon>
        <taxon>Actinomycetota</taxon>
        <taxon>Actinomycetes</taxon>
        <taxon>Micrococcales</taxon>
        <taxon>Pengzhenrongella</taxon>
    </lineage>
</organism>
<dbReference type="EMBL" id="SDWW01000002">
    <property type="protein sequence ID" value="RYV52819.1"/>
    <property type="molecule type" value="Genomic_DNA"/>
</dbReference>
<evidence type="ECO:0000313" key="5">
    <source>
        <dbReference type="Proteomes" id="UP000293764"/>
    </source>
</evidence>
<evidence type="ECO:0000256" key="3">
    <source>
        <dbReference type="SAM" id="Phobius"/>
    </source>
</evidence>
<dbReference type="OrthoDB" id="4829595at2"/>
<dbReference type="Gene3D" id="1.25.40.10">
    <property type="entry name" value="Tetratricopeptide repeat domain"/>
    <property type="match status" value="1"/>
</dbReference>
<dbReference type="InterPro" id="IPR011990">
    <property type="entry name" value="TPR-like_helical_dom_sf"/>
</dbReference>
<dbReference type="RefSeq" id="WP_130100808.1">
    <property type="nucleotide sequence ID" value="NZ_SDWW01000002.1"/>
</dbReference>
<evidence type="ECO:0000313" key="4">
    <source>
        <dbReference type="EMBL" id="RYV52819.1"/>
    </source>
</evidence>
<dbReference type="Proteomes" id="UP000293764">
    <property type="component" value="Unassembled WGS sequence"/>
</dbReference>
<accession>A0A4Q5N3K4</accession>
<comment type="caution">
    <text evidence="4">The sequence shown here is derived from an EMBL/GenBank/DDBJ whole genome shotgun (WGS) entry which is preliminary data.</text>
</comment>
<dbReference type="InterPro" id="IPR019734">
    <property type="entry name" value="TPR_rpt"/>
</dbReference>
<feature type="compositionally biased region" description="Basic and acidic residues" evidence="2">
    <location>
        <begin position="215"/>
        <end position="227"/>
    </location>
</feature>
<evidence type="ECO:0000256" key="2">
    <source>
        <dbReference type="SAM" id="MobiDB-lite"/>
    </source>
</evidence>
<feature type="region of interest" description="Disordered" evidence="2">
    <location>
        <begin position="208"/>
        <end position="296"/>
    </location>
</feature>
<feature type="transmembrane region" description="Helical" evidence="3">
    <location>
        <begin position="21"/>
        <end position="40"/>
    </location>
</feature>
<reference evidence="4 5" key="1">
    <citation type="submission" date="2019-01" db="EMBL/GenBank/DDBJ databases">
        <title>Novel species of Cellulomonas.</title>
        <authorList>
            <person name="Liu Q."/>
            <person name="Xin Y.-H."/>
        </authorList>
    </citation>
    <scope>NUCLEOTIDE SEQUENCE [LARGE SCALE GENOMIC DNA]</scope>
    <source>
        <strain evidence="4 5">HLT2-17</strain>
    </source>
</reference>
<dbReference type="SUPFAM" id="SSF48452">
    <property type="entry name" value="TPR-like"/>
    <property type="match status" value="1"/>
</dbReference>
<keyword evidence="3" id="KW-0472">Membrane</keyword>
<evidence type="ECO:0000256" key="1">
    <source>
        <dbReference type="PROSITE-ProRule" id="PRU00339"/>
    </source>
</evidence>
<gene>
    <name evidence="4" type="ORF">EUA98_01000</name>
</gene>